<feature type="transmembrane region" description="Helical" evidence="1">
    <location>
        <begin position="5"/>
        <end position="27"/>
    </location>
</feature>
<keyword evidence="1" id="KW-1133">Transmembrane helix</keyword>
<accession>A0ABX1NZZ5</accession>
<evidence type="ECO:0000313" key="2">
    <source>
        <dbReference type="EMBL" id="NMG17635.1"/>
    </source>
</evidence>
<evidence type="ECO:0000313" key="3">
    <source>
        <dbReference type="Proteomes" id="UP000633943"/>
    </source>
</evidence>
<dbReference type="Proteomes" id="UP000633943">
    <property type="component" value="Unassembled WGS sequence"/>
</dbReference>
<keyword evidence="1" id="KW-0472">Membrane</keyword>
<protein>
    <recommendedName>
        <fullName evidence="4">DUF1145 domain-containing protein</fullName>
    </recommendedName>
</protein>
<keyword evidence="1" id="KW-0812">Transmembrane</keyword>
<gene>
    <name evidence="2" type="ORF">GPA24_19285</name>
</gene>
<name>A0ABX1NZZ5_9RHOO</name>
<organism evidence="2 3">
    <name type="scientific">Aromatoleum bremense</name>
    <dbReference type="NCBI Taxonomy" id="76115"/>
    <lineage>
        <taxon>Bacteria</taxon>
        <taxon>Pseudomonadati</taxon>
        <taxon>Pseudomonadota</taxon>
        <taxon>Betaproteobacteria</taxon>
        <taxon>Rhodocyclales</taxon>
        <taxon>Rhodocyclaceae</taxon>
        <taxon>Aromatoleum</taxon>
    </lineage>
</organism>
<proteinExistence type="predicted"/>
<feature type="transmembrane region" description="Helical" evidence="1">
    <location>
        <begin position="65"/>
        <end position="85"/>
    </location>
</feature>
<sequence length="86" mass="9437">MLKILIARVIFAIGIFVLGYLAGSGFMPASMTLWVILAYILFCELAVATFIKSRIAPLSVSQKRLALLPWLLPVAAFAYAILVPMH</sequence>
<evidence type="ECO:0008006" key="4">
    <source>
        <dbReference type="Google" id="ProtNLM"/>
    </source>
</evidence>
<keyword evidence="3" id="KW-1185">Reference proteome</keyword>
<dbReference type="RefSeq" id="WP_169204133.1">
    <property type="nucleotide sequence ID" value="NZ_CP059467.1"/>
</dbReference>
<comment type="caution">
    <text evidence="2">The sequence shown here is derived from an EMBL/GenBank/DDBJ whole genome shotgun (WGS) entry which is preliminary data.</text>
</comment>
<reference evidence="2 3" key="1">
    <citation type="submission" date="2019-12" db="EMBL/GenBank/DDBJ databases">
        <title>Comparative genomics gives insights into the taxonomy of the Azoarcus-Aromatoleum group and reveals separate origins of nif in the plant-associated Azoarcus and non-plant-associated Aromatoleum sub-groups.</title>
        <authorList>
            <person name="Lafos M."/>
            <person name="Maluk M."/>
            <person name="Batista M."/>
            <person name="Junghare M."/>
            <person name="Carmona M."/>
            <person name="Faoro H."/>
            <person name="Cruz L.M."/>
            <person name="Battistoni F."/>
            <person name="De Souza E."/>
            <person name="Pedrosa F."/>
            <person name="Chen W.-M."/>
            <person name="Poole P.S."/>
            <person name="Dixon R.A."/>
            <person name="James E.K."/>
        </authorList>
    </citation>
    <scope>NUCLEOTIDE SEQUENCE [LARGE SCALE GENOMIC DNA]</scope>
    <source>
        <strain evidence="2 3">PbN1</strain>
    </source>
</reference>
<dbReference type="EMBL" id="WTVP01000096">
    <property type="protein sequence ID" value="NMG17635.1"/>
    <property type="molecule type" value="Genomic_DNA"/>
</dbReference>
<evidence type="ECO:0000256" key="1">
    <source>
        <dbReference type="SAM" id="Phobius"/>
    </source>
</evidence>
<feature type="transmembrane region" description="Helical" evidence="1">
    <location>
        <begin position="33"/>
        <end position="53"/>
    </location>
</feature>